<dbReference type="Proteomes" id="UP000235994">
    <property type="component" value="Unassembled WGS sequence"/>
</dbReference>
<evidence type="ECO:0000313" key="2">
    <source>
        <dbReference type="Proteomes" id="UP000235994"/>
    </source>
</evidence>
<dbReference type="AlphaFoldDB" id="A0A2N8KEG8"/>
<keyword evidence="2" id="KW-1185">Reference proteome</keyword>
<evidence type="ECO:0000313" key="1">
    <source>
        <dbReference type="EMBL" id="PND31839.1"/>
    </source>
</evidence>
<dbReference type="Pfam" id="PF11367">
    <property type="entry name" value="Tail_completion_gp17"/>
    <property type="match status" value="1"/>
</dbReference>
<gene>
    <name evidence="1" type="ORF">C1I89_23845</name>
</gene>
<comment type="caution">
    <text evidence="1">The sequence shown here is derived from an EMBL/GenBank/DDBJ whole genome shotgun (WGS) entry which is preliminary data.</text>
</comment>
<accession>A0A2N8KEG8</accession>
<dbReference type="EMBL" id="POQS01000006">
    <property type="protein sequence ID" value="PND31839.1"/>
    <property type="molecule type" value="Genomic_DNA"/>
</dbReference>
<protein>
    <submittedName>
        <fullName evidence="1">DUF3168 domain-containing protein</fullName>
    </submittedName>
</protein>
<organism evidence="1 2">
    <name type="scientific">Achromobacter pulmonis</name>
    <dbReference type="NCBI Taxonomy" id="1389932"/>
    <lineage>
        <taxon>Bacteria</taxon>
        <taxon>Pseudomonadati</taxon>
        <taxon>Pseudomonadota</taxon>
        <taxon>Betaproteobacteria</taxon>
        <taxon>Burkholderiales</taxon>
        <taxon>Alcaligenaceae</taxon>
        <taxon>Achromobacter</taxon>
    </lineage>
</organism>
<dbReference type="InterPro" id="IPR021508">
    <property type="entry name" value="Gp17-like"/>
</dbReference>
<dbReference type="RefSeq" id="WP_102774912.1">
    <property type="nucleotide sequence ID" value="NZ_POQS01000006.1"/>
</dbReference>
<name>A0A2N8KEG8_9BURK</name>
<proteinExistence type="predicted"/>
<sequence length="119" mass="13260">MSLDADLKVLLGPLVAGRIYPDVTPDKPVFPLIVYQGVGGTEQWYVEGKRRKKRHQRVQVYVWATTRLEASGIADLIGTALCESGFPAVEPYGAPTSLYEEAIKKYGTRQDFGIWFLPS</sequence>
<reference evidence="1 2" key="1">
    <citation type="submission" date="2018-01" db="EMBL/GenBank/DDBJ databases">
        <title>The draft genome of an aniline degradation strain ANB-1.</title>
        <authorList>
            <person name="Zhang L."/>
            <person name="Jiang J."/>
        </authorList>
    </citation>
    <scope>NUCLEOTIDE SEQUENCE [LARGE SCALE GENOMIC DNA]</scope>
    <source>
        <strain evidence="1 2">ANB-1</strain>
    </source>
</reference>